<protein>
    <submittedName>
        <fullName evidence="2">Uncharacterized protein</fullName>
    </submittedName>
</protein>
<name>A0A089LX15_9BACL</name>
<dbReference type="HOGENOM" id="CLU_2331141_0_0_9"/>
<gene>
    <name evidence="2" type="ORF">PSTEL_22140</name>
</gene>
<dbReference type="Proteomes" id="UP000029507">
    <property type="component" value="Chromosome"/>
</dbReference>
<proteinExistence type="predicted"/>
<evidence type="ECO:0000313" key="2">
    <source>
        <dbReference type="EMBL" id="AIQ65412.1"/>
    </source>
</evidence>
<dbReference type="KEGG" id="pste:PSTEL_22140"/>
<evidence type="ECO:0000313" key="3">
    <source>
        <dbReference type="Proteomes" id="UP000029507"/>
    </source>
</evidence>
<keyword evidence="3" id="KW-1185">Reference proteome</keyword>
<feature type="region of interest" description="Disordered" evidence="1">
    <location>
        <begin position="75"/>
        <end position="98"/>
    </location>
</feature>
<dbReference type="EMBL" id="CP009286">
    <property type="protein sequence ID" value="AIQ65412.1"/>
    <property type="molecule type" value="Genomic_DNA"/>
</dbReference>
<reference evidence="2 3" key="1">
    <citation type="submission" date="2014-08" db="EMBL/GenBank/DDBJ databases">
        <title>Comparative genomics of the Paenibacillus odorifer group.</title>
        <authorList>
            <person name="den Bakker H.C."/>
            <person name="Tsai Y.-C."/>
            <person name="Martin N."/>
            <person name="Korlach J."/>
            <person name="Wiedmann M."/>
        </authorList>
    </citation>
    <scope>NUCLEOTIDE SEQUENCE [LARGE SCALE GENOMIC DNA]</scope>
    <source>
        <strain evidence="2 3">DSM 14472</strain>
    </source>
</reference>
<dbReference type="AlphaFoldDB" id="A0A089LX15"/>
<evidence type="ECO:0000256" key="1">
    <source>
        <dbReference type="SAM" id="MobiDB-lite"/>
    </source>
</evidence>
<organism evidence="2 3">
    <name type="scientific">Paenibacillus stellifer</name>
    <dbReference type="NCBI Taxonomy" id="169760"/>
    <lineage>
        <taxon>Bacteria</taxon>
        <taxon>Bacillati</taxon>
        <taxon>Bacillota</taxon>
        <taxon>Bacilli</taxon>
        <taxon>Bacillales</taxon>
        <taxon>Paenibacillaceae</taxon>
        <taxon>Paenibacillus</taxon>
    </lineage>
</organism>
<sequence>MEVIGLSIIMPGPKPRTGTLAEDLGIWAKPAVLYSIRGKCTLKNRNRIQGLMNPHPLTRFLFPMEDVISMAKEWTTDPGMNTGQLDKGSGIAGVRSKR</sequence>
<accession>A0A089LX15</accession>